<reference evidence="2" key="1">
    <citation type="journal article" date="2014" name="Int. J. Syst. Evol. Microbiol.">
        <title>Complete genome sequence of Corynebacterium casei LMG S-19264T (=DSM 44701T), isolated from a smear-ripened cheese.</title>
        <authorList>
            <consortium name="US DOE Joint Genome Institute (JGI-PGF)"/>
            <person name="Walter F."/>
            <person name="Albersmeier A."/>
            <person name="Kalinowski J."/>
            <person name="Ruckert C."/>
        </authorList>
    </citation>
    <scope>NUCLEOTIDE SEQUENCE</scope>
    <source>
        <strain evidence="2">CGMCC 4.7308</strain>
    </source>
</reference>
<feature type="compositionally biased region" description="Acidic residues" evidence="1">
    <location>
        <begin position="18"/>
        <end position="27"/>
    </location>
</feature>
<protein>
    <submittedName>
        <fullName evidence="2">Uncharacterized protein</fullName>
    </submittedName>
</protein>
<reference evidence="2" key="2">
    <citation type="submission" date="2020-09" db="EMBL/GenBank/DDBJ databases">
        <authorList>
            <person name="Sun Q."/>
            <person name="Zhou Y."/>
        </authorList>
    </citation>
    <scope>NUCLEOTIDE SEQUENCE</scope>
    <source>
        <strain evidence="2">CGMCC 4.7308</strain>
    </source>
</reference>
<organism evidence="2 3">
    <name type="scientific">Nakamurella endophytica</name>
    <dbReference type="NCBI Taxonomy" id="1748367"/>
    <lineage>
        <taxon>Bacteria</taxon>
        <taxon>Bacillati</taxon>
        <taxon>Actinomycetota</taxon>
        <taxon>Actinomycetes</taxon>
        <taxon>Nakamurellales</taxon>
        <taxon>Nakamurellaceae</taxon>
        <taxon>Nakamurella</taxon>
    </lineage>
</organism>
<gene>
    <name evidence="2" type="ORF">GCM10011594_22300</name>
</gene>
<comment type="caution">
    <text evidence="2">The sequence shown here is derived from an EMBL/GenBank/DDBJ whole genome shotgun (WGS) entry which is preliminary data.</text>
</comment>
<evidence type="ECO:0000256" key="1">
    <source>
        <dbReference type="SAM" id="MobiDB-lite"/>
    </source>
</evidence>
<dbReference type="RefSeq" id="WP_188942454.1">
    <property type="nucleotide sequence ID" value="NZ_BMNA01000004.1"/>
</dbReference>
<sequence>MSFFGNDTVVIGPPAADPPEDAPDDPDMAVSEPAEPEDAVAEPDPALPVSVAPPAELLEDALLDEALLDETLLDEPLPASELVPHEDSASSAAAPTAPSTAVLLVNITTPLW</sequence>
<proteinExistence type="predicted"/>
<dbReference type="AlphaFoldDB" id="A0A917SXK1"/>
<feature type="compositionally biased region" description="Low complexity" evidence="1">
    <location>
        <begin position="89"/>
        <end position="100"/>
    </location>
</feature>
<feature type="region of interest" description="Disordered" evidence="1">
    <location>
        <begin position="77"/>
        <end position="100"/>
    </location>
</feature>
<feature type="region of interest" description="Disordered" evidence="1">
    <location>
        <begin position="1"/>
        <end position="51"/>
    </location>
</feature>
<accession>A0A917SXK1</accession>
<evidence type="ECO:0000313" key="2">
    <source>
        <dbReference type="EMBL" id="GGM01779.1"/>
    </source>
</evidence>
<keyword evidence="3" id="KW-1185">Reference proteome</keyword>
<dbReference type="Proteomes" id="UP000655208">
    <property type="component" value="Unassembled WGS sequence"/>
</dbReference>
<name>A0A917SXK1_9ACTN</name>
<dbReference type="EMBL" id="BMNA01000004">
    <property type="protein sequence ID" value="GGM01779.1"/>
    <property type="molecule type" value="Genomic_DNA"/>
</dbReference>
<evidence type="ECO:0000313" key="3">
    <source>
        <dbReference type="Proteomes" id="UP000655208"/>
    </source>
</evidence>